<accession>A0A382SFP5</accession>
<evidence type="ECO:0000313" key="1">
    <source>
        <dbReference type="EMBL" id="SVD07998.1"/>
    </source>
</evidence>
<sequence length="27" mass="3026">MSPKKVEPALGCSPGFKICYERISTWP</sequence>
<reference evidence="1" key="1">
    <citation type="submission" date="2018-05" db="EMBL/GenBank/DDBJ databases">
        <authorList>
            <person name="Lanie J.A."/>
            <person name="Ng W.-L."/>
            <person name="Kazmierczak K.M."/>
            <person name="Andrzejewski T.M."/>
            <person name="Davidsen T.M."/>
            <person name="Wayne K.J."/>
            <person name="Tettelin H."/>
            <person name="Glass J.I."/>
            <person name="Rusch D."/>
            <person name="Podicherti R."/>
            <person name="Tsui H.-C.T."/>
            <person name="Winkler M.E."/>
        </authorList>
    </citation>
    <scope>NUCLEOTIDE SEQUENCE</scope>
</reference>
<feature type="non-terminal residue" evidence="1">
    <location>
        <position position="27"/>
    </location>
</feature>
<dbReference type="AlphaFoldDB" id="A0A382SFP5"/>
<organism evidence="1">
    <name type="scientific">marine metagenome</name>
    <dbReference type="NCBI Taxonomy" id="408172"/>
    <lineage>
        <taxon>unclassified sequences</taxon>
        <taxon>metagenomes</taxon>
        <taxon>ecological metagenomes</taxon>
    </lineage>
</organism>
<proteinExistence type="predicted"/>
<name>A0A382SFP5_9ZZZZ</name>
<dbReference type="EMBL" id="UINC01128322">
    <property type="protein sequence ID" value="SVD07998.1"/>
    <property type="molecule type" value="Genomic_DNA"/>
</dbReference>
<gene>
    <name evidence="1" type="ORF">METZ01_LOCUS360852</name>
</gene>
<protein>
    <submittedName>
        <fullName evidence="1">Uncharacterized protein</fullName>
    </submittedName>
</protein>